<dbReference type="Proteomes" id="UP000019763">
    <property type="component" value="Unassembled WGS sequence"/>
</dbReference>
<dbReference type="AlphaFoldDB" id="A0A023B8D5"/>
<evidence type="ECO:0000313" key="3">
    <source>
        <dbReference type="Proteomes" id="UP000019763"/>
    </source>
</evidence>
<keyword evidence="3" id="KW-1185">Reference proteome</keyword>
<accession>A0A023B8D5</accession>
<protein>
    <submittedName>
        <fullName evidence="2">Glutaredoxin</fullName>
    </submittedName>
</protein>
<reference evidence="2" key="1">
    <citation type="submission" date="2013-12" db="EMBL/GenBank/DDBJ databases">
        <authorList>
            <person name="Omoto C.K."/>
            <person name="Sibley D."/>
            <person name="Venepally P."/>
            <person name="Hadjithomas M."/>
            <person name="Karamycheva S."/>
            <person name="Brunk B."/>
            <person name="Roos D."/>
            <person name="Caler E."/>
            <person name="Lorenzi H."/>
        </authorList>
    </citation>
    <scope>NUCLEOTIDE SEQUENCE</scope>
</reference>
<dbReference type="Gene3D" id="3.40.30.10">
    <property type="entry name" value="Glutaredoxin"/>
    <property type="match status" value="1"/>
</dbReference>
<dbReference type="VEuPathDB" id="CryptoDB:GNI_060470"/>
<dbReference type="Pfam" id="PF00462">
    <property type="entry name" value="Glutaredoxin"/>
    <property type="match status" value="1"/>
</dbReference>
<dbReference type="GO" id="GO:0005829">
    <property type="term" value="C:cytosol"/>
    <property type="evidence" value="ECO:0007669"/>
    <property type="project" value="TreeGrafter"/>
</dbReference>
<dbReference type="GO" id="GO:0006879">
    <property type="term" value="P:intracellular iron ion homeostasis"/>
    <property type="evidence" value="ECO:0007669"/>
    <property type="project" value="TreeGrafter"/>
</dbReference>
<dbReference type="InterPro" id="IPR036249">
    <property type="entry name" value="Thioredoxin-like_sf"/>
</dbReference>
<evidence type="ECO:0000313" key="2">
    <source>
        <dbReference type="EMBL" id="EZG68991.1"/>
    </source>
</evidence>
<dbReference type="GeneID" id="22912212"/>
<dbReference type="PANTHER" id="PTHR10293">
    <property type="entry name" value="GLUTAREDOXIN FAMILY MEMBER"/>
    <property type="match status" value="1"/>
</dbReference>
<sequence length="347" mass="37870">MAESVCRVRSVFELADSVGQHGSLGVLFFAEGHAKSDAMKAVFEKLPKVAPQARYVMVEMKDIACSREALGVTAVPTFWVVVNQALPECLEVPQAPDYLALCKKYLVQGSVPLGQELFKDRAALDVLLKGARDAAVAASEEWLSVRPYVILTTDASKCRLLSGTPEPGRIVLDQSTAPEMAAALHTLFPTTANAATNATTAVTSDLVIVDGSLFADDSVDGLKKLQEASKELEEIATRADAKLAERCRDIINQAEVVMFMKGSKSAPYCKFSKAISALLREAEIDDYDCFNVFTDDYIREKVKVVSNWKTFPQLYVRGQLIGGIDTVKQMIEENGGDPKVLKKLLKL</sequence>
<comment type="caution">
    <text evidence="2">The sequence shown here is derived from an EMBL/GenBank/DDBJ whole genome shotgun (WGS) entry which is preliminary data.</text>
</comment>
<dbReference type="eggNOG" id="KOG0911">
    <property type="taxonomic scope" value="Eukaryota"/>
</dbReference>
<dbReference type="SUPFAM" id="SSF52833">
    <property type="entry name" value="Thioredoxin-like"/>
    <property type="match status" value="1"/>
</dbReference>
<dbReference type="EMBL" id="AFNH02000459">
    <property type="protein sequence ID" value="EZG68991.1"/>
    <property type="molecule type" value="Genomic_DNA"/>
</dbReference>
<gene>
    <name evidence="2" type="ORF">GNI_060470</name>
</gene>
<dbReference type="GO" id="GO:0005634">
    <property type="term" value="C:nucleus"/>
    <property type="evidence" value="ECO:0007669"/>
    <property type="project" value="TreeGrafter"/>
</dbReference>
<organism evidence="2 3">
    <name type="scientific">Gregarina niphandrodes</name>
    <name type="common">Septate eugregarine</name>
    <dbReference type="NCBI Taxonomy" id="110365"/>
    <lineage>
        <taxon>Eukaryota</taxon>
        <taxon>Sar</taxon>
        <taxon>Alveolata</taxon>
        <taxon>Apicomplexa</taxon>
        <taxon>Conoidasida</taxon>
        <taxon>Gregarinasina</taxon>
        <taxon>Eugregarinorida</taxon>
        <taxon>Gregarinidae</taxon>
        <taxon>Gregarina</taxon>
    </lineage>
</organism>
<proteinExistence type="predicted"/>
<dbReference type="PANTHER" id="PTHR10293:SF73">
    <property type="entry name" value="GLUTAREDOXIN-3"/>
    <property type="match status" value="1"/>
</dbReference>
<dbReference type="InterPro" id="IPR004480">
    <property type="entry name" value="Monothiol_GRX-rel"/>
</dbReference>
<evidence type="ECO:0000259" key="1">
    <source>
        <dbReference type="Pfam" id="PF00462"/>
    </source>
</evidence>
<feature type="domain" description="Glutaredoxin" evidence="1">
    <location>
        <begin position="256"/>
        <end position="321"/>
    </location>
</feature>
<dbReference type="InterPro" id="IPR002109">
    <property type="entry name" value="Glutaredoxin"/>
</dbReference>
<dbReference type="RefSeq" id="XP_011134509.1">
    <property type="nucleotide sequence ID" value="XM_011136207.1"/>
</dbReference>
<dbReference type="PROSITE" id="PS51354">
    <property type="entry name" value="GLUTAREDOXIN_2"/>
    <property type="match status" value="1"/>
</dbReference>
<dbReference type="OrthoDB" id="415696at2759"/>
<name>A0A023B8D5_GRENI</name>